<evidence type="ECO:0000313" key="4">
    <source>
        <dbReference type="WBParaSite" id="HPLM_0001179501-mRNA-1"/>
    </source>
</evidence>
<feature type="compositionally biased region" description="Low complexity" evidence="1">
    <location>
        <begin position="34"/>
        <end position="54"/>
    </location>
</feature>
<keyword evidence="3" id="KW-1185">Reference proteome</keyword>
<gene>
    <name evidence="2" type="ORF">HPLM_LOCUS11787</name>
</gene>
<evidence type="ECO:0000313" key="2">
    <source>
        <dbReference type="EMBL" id="VDO43836.1"/>
    </source>
</evidence>
<accession>A0A0N4WL03</accession>
<reference evidence="2 3" key="2">
    <citation type="submission" date="2018-11" db="EMBL/GenBank/DDBJ databases">
        <authorList>
            <consortium name="Pathogen Informatics"/>
        </authorList>
    </citation>
    <scope>NUCLEOTIDE SEQUENCE [LARGE SCALE GENOMIC DNA]</scope>
    <source>
        <strain evidence="2 3">MHpl1</strain>
    </source>
</reference>
<dbReference type="AlphaFoldDB" id="A0A0N4WL03"/>
<evidence type="ECO:0000313" key="3">
    <source>
        <dbReference type="Proteomes" id="UP000268014"/>
    </source>
</evidence>
<sequence length="256" mass="27229">TNQIARNSKETVNEPEKAKCPPRSSPKRVATARSSSFSSKPSSGSSIAIRGAAGKTNSSDDHSTEDDDPLELLYTSDGISDSCYSFSTTNSSLDTADDPSMLYPTAATCSFSSDPSESESCQESVHTANYGWWVDGLSIPRRVNSVSTGIWLSNCTEPPSSLCSARSLSSVEIMTADLYTGDMETAEAAESEIEAANRVFDIILSAKCADVQKEGGDEESGCGADLRTANSNSFENLKTKLMLGSLFDTDDTRTAV</sequence>
<reference evidence="4" key="1">
    <citation type="submission" date="2017-02" db="UniProtKB">
        <authorList>
            <consortium name="WormBaseParasite"/>
        </authorList>
    </citation>
    <scope>IDENTIFICATION</scope>
</reference>
<evidence type="ECO:0000256" key="1">
    <source>
        <dbReference type="SAM" id="MobiDB-lite"/>
    </source>
</evidence>
<name>A0A0N4WL03_HAEPC</name>
<proteinExistence type="predicted"/>
<dbReference type="Proteomes" id="UP000268014">
    <property type="component" value="Unassembled WGS sequence"/>
</dbReference>
<organism evidence="4">
    <name type="scientific">Haemonchus placei</name>
    <name type="common">Barber's pole worm</name>
    <dbReference type="NCBI Taxonomy" id="6290"/>
    <lineage>
        <taxon>Eukaryota</taxon>
        <taxon>Metazoa</taxon>
        <taxon>Ecdysozoa</taxon>
        <taxon>Nematoda</taxon>
        <taxon>Chromadorea</taxon>
        <taxon>Rhabditida</taxon>
        <taxon>Rhabditina</taxon>
        <taxon>Rhabditomorpha</taxon>
        <taxon>Strongyloidea</taxon>
        <taxon>Trichostrongylidae</taxon>
        <taxon>Haemonchus</taxon>
    </lineage>
</organism>
<dbReference type="WBParaSite" id="HPLM_0001179501-mRNA-1">
    <property type="protein sequence ID" value="HPLM_0001179501-mRNA-1"/>
    <property type="gene ID" value="HPLM_0001179501"/>
</dbReference>
<dbReference type="EMBL" id="UZAF01017662">
    <property type="protein sequence ID" value="VDO43836.1"/>
    <property type="molecule type" value="Genomic_DNA"/>
</dbReference>
<feature type="compositionally biased region" description="Basic and acidic residues" evidence="1">
    <location>
        <begin position="7"/>
        <end position="19"/>
    </location>
</feature>
<feature type="region of interest" description="Disordered" evidence="1">
    <location>
        <begin position="1"/>
        <end position="72"/>
    </location>
</feature>
<protein>
    <submittedName>
        <fullName evidence="4">Transcription repressor</fullName>
    </submittedName>
</protein>
<dbReference type="OrthoDB" id="5867887at2759"/>